<name>A0A0U5CK75_ASPCI</name>
<evidence type="ECO:0000313" key="2">
    <source>
        <dbReference type="EMBL" id="CEL11529.1"/>
    </source>
</evidence>
<organism evidence="2 3">
    <name type="scientific">Aspergillus calidoustus</name>
    <dbReference type="NCBI Taxonomy" id="454130"/>
    <lineage>
        <taxon>Eukaryota</taxon>
        <taxon>Fungi</taxon>
        <taxon>Dikarya</taxon>
        <taxon>Ascomycota</taxon>
        <taxon>Pezizomycotina</taxon>
        <taxon>Eurotiomycetes</taxon>
        <taxon>Eurotiomycetidae</taxon>
        <taxon>Eurotiales</taxon>
        <taxon>Aspergillaceae</taxon>
        <taxon>Aspergillus</taxon>
        <taxon>Aspergillus subgen. Nidulantes</taxon>
    </lineage>
</organism>
<feature type="region of interest" description="Disordered" evidence="1">
    <location>
        <begin position="173"/>
        <end position="205"/>
    </location>
</feature>
<reference evidence="3" key="1">
    <citation type="journal article" date="2016" name="Genome Announc.">
        <title>Draft genome sequences of fungus Aspergillus calidoustus.</title>
        <authorList>
            <person name="Horn F."/>
            <person name="Linde J."/>
            <person name="Mattern D.J."/>
            <person name="Walther G."/>
            <person name="Guthke R."/>
            <person name="Scherlach K."/>
            <person name="Martin K."/>
            <person name="Brakhage A.A."/>
            <person name="Petzke L."/>
            <person name="Valiante V."/>
        </authorList>
    </citation>
    <scope>NUCLEOTIDE SEQUENCE [LARGE SCALE GENOMIC DNA]</scope>
    <source>
        <strain evidence="3">SF006504</strain>
    </source>
</reference>
<sequence>MAGFASYHLQDLTFTGPQDTKRKPYASLAILDPIITIERRHGKYHIAARFNIETAILNYASQTKDGRDLFFQDICLVYKSTWETLHMKPESDSSAALTVSPGFTSSISATAGVRASQTPLGNVSLGLTRSRLTSWNLSAHRAVSDEWPDAGEQVRYQWFWAVPVGMITHLNNGATDAATTDNTTEGPSKQDAEEKEEAEEEEAEE</sequence>
<evidence type="ECO:0000256" key="1">
    <source>
        <dbReference type="SAM" id="MobiDB-lite"/>
    </source>
</evidence>
<feature type="compositionally biased region" description="Low complexity" evidence="1">
    <location>
        <begin position="173"/>
        <end position="184"/>
    </location>
</feature>
<dbReference type="OrthoDB" id="5428775at2759"/>
<dbReference type="EMBL" id="CDMC01000027">
    <property type="protein sequence ID" value="CEL11529.1"/>
    <property type="molecule type" value="Genomic_DNA"/>
</dbReference>
<protein>
    <submittedName>
        <fullName evidence="2">Uncharacterized protein</fullName>
    </submittedName>
</protein>
<proteinExistence type="predicted"/>
<dbReference type="AlphaFoldDB" id="A0A0U5CK75"/>
<accession>A0A0U5CK75</accession>
<keyword evidence="3" id="KW-1185">Reference proteome</keyword>
<evidence type="ECO:0000313" key="3">
    <source>
        <dbReference type="Proteomes" id="UP000054771"/>
    </source>
</evidence>
<feature type="compositionally biased region" description="Acidic residues" evidence="1">
    <location>
        <begin position="193"/>
        <end position="205"/>
    </location>
</feature>
<dbReference type="Proteomes" id="UP000054771">
    <property type="component" value="Unassembled WGS sequence"/>
</dbReference>
<dbReference type="STRING" id="454130.A0A0U5CK75"/>
<gene>
    <name evidence="2" type="ORF">ASPCAL14631</name>
</gene>